<dbReference type="CDD" id="cd01065">
    <property type="entry name" value="NAD_bind_Shikimate_DH"/>
    <property type="match status" value="1"/>
</dbReference>
<dbReference type="Pfam" id="PF08501">
    <property type="entry name" value="Shikimate_dh_N"/>
    <property type="match status" value="1"/>
</dbReference>
<evidence type="ECO:0000256" key="2">
    <source>
        <dbReference type="ARBA" id="ARBA00023002"/>
    </source>
</evidence>
<gene>
    <name evidence="5" type="ORF">ICJ85_07905</name>
</gene>
<dbReference type="GO" id="GO:0009073">
    <property type="term" value="P:aromatic amino acid family biosynthetic process"/>
    <property type="evidence" value="ECO:0007669"/>
    <property type="project" value="UniProtKB-KW"/>
</dbReference>
<dbReference type="Gene3D" id="3.40.50.720">
    <property type="entry name" value="NAD(P)-binding Rossmann-like Domain"/>
    <property type="match status" value="1"/>
</dbReference>
<dbReference type="RefSeq" id="WP_188223255.1">
    <property type="nucleotide sequence ID" value="NZ_JACVXD010000003.1"/>
</dbReference>
<dbReference type="SUPFAM" id="SSF51735">
    <property type="entry name" value="NAD(P)-binding Rossmann-fold domains"/>
    <property type="match status" value="1"/>
</dbReference>
<evidence type="ECO:0000256" key="1">
    <source>
        <dbReference type="ARBA" id="ARBA00004871"/>
    </source>
</evidence>
<comment type="pathway">
    <text evidence="1">Metabolic intermediate biosynthesis; chorismate biosynthesis; chorismate from D-erythrose 4-phosphate and phosphoenolpyruvate: step 4/7.</text>
</comment>
<dbReference type="InterPro" id="IPR022893">
    <property type="entry name" value="Shikimate_DH_fam"/>
</dbReference>
<dbReference type="GO" id="GO:0009423">
    <property type="term" value="P:chorismate biosynthetic process"/>
    <property type="evidence" value="ECO:0007669"/>
    <property type="project" value="TreeGrafter"/>
</dbReference>
<evidence type="ECO:0000313" key="6">
    <source>
        <dbReference type="Proteomes" id="UP000621516"/>
    </source>
</evidence>
<dbReference type="GO" id="GO:0004764">
    <property type="term" value="F:shikimate 3-dehydrogenase (NADP+) activity"/>
    <property type="evidence" value="ECO:0007669"/>
    <property type="project" value="InterPro"/>
</dbReference>
<comment type="caution">
    <text evidence="5">The sequence shown here is derived from an EMBL/GenBank/DDBJ whole genome shotgun (WGS) entry which is preliminary data.</text>
</comment>
<organism evidence="5 6">
    <name type="scientific">Aestuariibaculum marinum</name>
    <dbReference type="NCBI Taxonomy" id="2683592"/>
    <lineage>
        <taxon>Bacteria</taxon>
        <taxon>Pseudomonadati</taxon>
        <taxon>Bacteroidota</taxon>
        <taxon>Flavobacteriia</taxon>
        <taxon>Flavobacteriales</taxon>
        <taxon>Flavobacteriaceae</taxon>
    </lineage>
</organism>
<dbReference type="PANTHER" id="PTHR21089:SF1">
    <property type="entry name" value="BIFUNCTIONAL 3-DEHYDROQUINATE DEHYDRATASE_SHIKIMATE DEHYDROGENASE, CHLOROPLASTIC"/>
    <property type="match status" value="1"/>
</dbReference>
<reference evidence="5 6" key="1">
    <citation type="journal article" date="2018" name="J. Microbiol.">
        <title>Aestuariibaculum marinum sp. nov., a marine bacterium isolated from seawater in South Korea.</title>
        <authorList>
            <person name="Choi J."/>
            <person name="Lee D."/>
            <person name="Jang J.H."/>
            <person name="Cha S."/>
            <person name="Seo T."/>
        </authorList>
    </citation>
    <scope>NUCLEOTIDE SEQUENCE [LARGE SCALE GENOMIC DNA]</scope>
    <source>
        <strain evidence="5 6">IP7</strain>
    </source>
</reference>
<evidence type="ECO:0000313" key="5">
    <source>
        <dbReference type="EMBL" id="MBD0823944.1"/>
    </source>
</evidence>
<dbReference type="Gene3D" id="3.40.50.10860">
    <property type="entry name" value="Leucine Dehydrogenase, chain A, domain 1"/>
    <property type="match status" value="1"/>
</dbReference>
<protein>
    <submittedName>
        <fullName evidence="5">Shikimate dehydrogenase</fullName>
    </submittedName>
</protein>
<keyword evidence="6" id="KW-1185">Reference proteome</keyword>
<dbReference type="PANTHER" id="PTHR21089">
    <property type="entry name" value="SHIKIMATE DEHYDROGENASE"/>
    <property type="match status" value="1"/>
</dbReference>
<dbReference type="Proteomes" id="UP000621516">
    <property type="component" value="Unassembled WGS sequence"/>
</dbReference>
<keyword evidence="3" id="KW-0028">Amino-acid biosynthesis</keyword>
<keyword evidence="2" id="KW-0560">Oxidoreductase</keyword>
<dbReference type="GO" id="GO:0050661">
    <property type="term" value="F:NADP binding"/>
    <property type="evidence" value="ECO:0007669"/>
    <property type="project" value="TreeGrafter"/>
</dbReference>
<dbReference type="SUPFAM" id="SSF53223">
    <property type="entry name" value="Aminoacid dehydrogenase-like, N-terminal domain"/>
    <property type="match status" value="1"/>
</dbReference>
<keyword evidence="3" id="KW-0057">Aromatic amino acid biosynthesis</keyword>
<dbReference type="GO" id="GO:0019632">
    <property type="term" value="P:shikimate metabolic process"/>
    <property type="evidence" value="ECO:0007669"/>
    <property type="project" value="TreeGrafter"/>
</dbReference>
<dbReference type="EMBL" id="JACVXD010000003">
    <property type="protein sequence ID" value="MBD0823944.1"/>
    <property type="molecule type" value="Genomic_DNA"/>
</dbReference>
<feature type="domain" description="Shikimate dehydrogenase substrate binding N-terminal" evidence="4">
    <location>
        <begin position="6"/>
        <end position="88"/>
    </location>
</feature>
<dbReference type="InterPro" id="IPR046346">
    <property type="entry name" value="Aminoacid_DH-like_N_sf"/>
</dbReference>
<evidence type="ECO:0000259" key="4">
    <source>
        <dbReference type="Pfam" id="PF08501"/>
    </source>
</evidence>
<evidence type="ECO:0000256" key="3">
    <source>
        <dbReference type="ARBA" id="ARBA00023141"/>
    </source>
</evidence>
<dbReference type="InterPro" id="IPR013708">
    <property type="entry name" value="Shikimate_DH-bd_N"/>
</dbReference>
<dbReference type="InterPro" id="IPR036291">
    <property type="entry name" value="NAD(P)-bd_dom_sf"/>
</dbReference>
<sequence length="247" mass="27957">MNKLGLLGRNISYSFSRSYFKKKFEDEQITNTSYENFDISTIEEFPDIIKNTKGLKGLNVTIPYKEEVIPYLDKLNKKAKAIGAVNTIKITKKGKLVGYNTDCYGFKKSLKPHLKTRHKSALILGTGGASKAIAYSLKKLGIKYYYVSRTASEGVTYTYNELTEAIIAEHLLIINCTPLGTYPNIENHPDIPYNGITGKHILFDLIYNPEETTFLRLGKERHATIVNGLDMLVFQAEKAWSIWDVTI</sequence>
<accession>A0A8J6Q433</accession>
<dbReference type="GO" id="GO:0005829">
    <property type="term" value="C:cytosol"/>
    <property type="evidence" value="ECO:0007669"/>
    <property type="project" value="TreeGrafter"/>
</dbReference>
<name>A0A8J6Q433_9FLAO</name>
<proteinExistence type="predicted"/>
<dbReference type="AlphaFoldDB" id="A0A8J6Q433"/>